<protein>
    <submittedName>
        <fullName evidence="1">Uncharacterized protein</fullName>
    </submittedName>
</protein>
<sequence length="154" mass="17392">MSEGMSKELKAAIRHRISCLDKPTLNSFAGTGRSQKRESGAIHIITREIIGKALVSFAFHWNFGNFEPAGETDVYLTVLTAIFDIDDEDARRWTDRAEWDAARDEAVREIVQALERKFVIRKRRIVTYGAHPGPEKFGSPGGAHNLMSKFEDEI</sequence>
<accession>A0ABV2HD91</accession>
<dbReference type="RefSeq" id="WP_247246181.1">
    <property type="nucleotide sequence ID" value="NZ_JALJRA010000027.1"/>
</dbReference>
<reference evidence="1 2" key="1">
    <citation type="submission" date="2024-06" db="EMBL/GenBank/DDBJ databases">
        <title>Genomic Encyclopedia of Type Strains, Phase IV (KMG-IV): sequencing the most valuable type-strain genomes for metagenomic binning, comparative biology and taxonomic classification.</title>
        <authorList>
            <person name="Goeker M."/>
        </authorList>
    </citation>
    <scope>NUCLEOTIDE SEQUENCE [LARGE SCALE GENOMIC DNA]</scope>
    <source>
        <strain evidence="1 2">DSM 105042</strain>
    </source>
</reference>
<gene>
    <name evidence="1" type="ORF">ABID21_004649</name>
</gene>
<evidence type="ECO:0000313" key="2">
    <source>
        <dbReference type="Proteomes" id="UP001549031"/>
    </source>
</evidence>
<keyword evidence="2" id="KW-1185">Reference proteome</keyword>
<comment type="caution">
    <text evidence="1">The sequence shown here is derived from an EMBL/GenBank/DDBJ whole genome shotgun (WGS) entry which is preliminary data.</text>
</comment>
<dbReference type="Proteomes" id="UP001549031">
    <property type="component" value="Unassembled WGS sequence"/>
</dbReference>
<organism evidence="1 2">
    <name type="scientific">Pseudorhizobium tarimense</name>
    <dbReference type="NCBI Taxonomy" id="1079109"/>
    <lineage>
        <taxon>Bacteria</taxon>
        <taxon>Pseudomonadati</taxon>
        <taxon>Pseudomonadota</taxon>
        <taxon>Alphaproteobacteria</taxon>
        <taxon>Hyphomicrobiales</taxon>
        <taxon>Rhizobiaceae</taxon>
        <taxon>Rhizobium/Agrobacterium group</taxon>
        <taxon>Pseudorhizobium</taxon>
    </lineage>
</organism>
<name>A0ABV2HD91_9HYPH</name>
<evidence type="ECO:0000313" key="1">
    <source>
        <dbReference type="EMBL" id="MET3588513.1"/>
    </source>
</evidence>
<dbReference type="EMBL" id="JBEPLJ010000026">
    <property type="protein sequence ID" value="MET3588513.1"/>
    <property type="molecule type" value="Genomic_DNA"/>
</dbReference>
<proteinExistence type="predicted"/>